<reference evidence="2 3" key="1">
    <citation type="submission" date="2020-07" db="EMBL/GenBank/DDBJ databases">
        <title>Comparative genomics of pyrophilous fungi reveals a link between fire events and developmental genes.</title>
        <authorList>
            <consortium name="DOE Joint Genome Institute"/>
            <person name="Steindorff A.S."/>
            <person name="Carver A."/>
            <person name="Calhoun S."/>
            <person name="Stillman K."/>
            <person name="Liu H."/>
            <person name="Lipzen A."/>
            <person name="Pangilinan J."/>
            <person name="Labutti K."/>
            <person name="Bruns T.D."/>
            <person name="Grigoriev I.V."/>
        </authorList>
    </citation>
    <scope>NUCLEOTIDE SEQUENCE [LARGE SCALE GENOMIC DNA]</scope>
    <source>
        <strain evidence="2 3">CBS 144469</strain>
    </source>
</reference>
<proteinExistence type="predicted"/>
<accession>A0A8H6HRU8</accession>
<dbReference type="InterPro" id="IPR036691">
    <property type="entry name" value="Endo/exonu/phosph_ase_sf"/>
</dbReference>
<dbReference type="Proteomes" id="UP000521943">
    <property type="component" value="Unassembled WGS sequence"/>
</dbReference>
<feature type="region of interest" description="Disordered" evidence="1">
    <location>
        <begin position="1"/>
        <end position="26"/>
    </location>
</feature>
<feature type="compositionally biased region" description="Polar residues" evidence="1">
    <location>
        <begin position="1"/>
        <end position="20"/>
    </location>
</feature>
<comment type="caution">
    <text evidence="2">The sequence shown here is derived from an EMBL/GenBank/DDBJ whole genome shotgun (WGS) entry which is preliminary data.</text>
</comment>
<dbReference type="AlphaFoldDB" id="A0A8H6HRU8"/>
<dbReference type="SUPFAM" id="SSF56219">
    <property type="entry name" value="DNase I-like"/>
    <property type="match status" value="1"/>
</dbReference>
<protein>
    <recommendedName>
        <fullName evidence="4">Endonuclease/exonuclease/phosphatase domain-containing protein</fullName>
    </recommendedName>
</protein>
<sequence>MASPTANSLPSNTGQDPTQNKGKKSRAALRVASLNMNGGNLTSSFHKWANIQSIVRTSSLSILALQETHISEQDQLVIESHFQKLKLFVNPDGDSSSNRNGVAFVVNIDKVRWDEASHTVIEPG</sequence>
<keyword evidence="3" id="KW-1185">Reference proteome</keyword>
<gene>
    <name evidence="2" type="ORF">DFP72DRAFT_1071265</name>
</gene>
<dbReference type="EMBL" id="JACGCI010000049">
    <property type="protein sequence ID" value="KAF6751586.1"/>
    <property type="molecule type" value="Genomic_DNA"/>
</dbReference>
<evidence type="ECO:0000313" key="2">
    <source>
        <dbReference type="EMBL" id="KAF6751586.1"/>
    </source>
</evidence>
<organism evidence="2 3">
    <name type="scientific">Ephemerocybe angulata</name>
    <dbReference type="NCBI Taxonomy" id="980116"/>
    <lineage>
        <taxon>Eukaryota</taxon>
        <taxon>Fungi</taxon>
        <taxon>Dikarya</taxon>
        <taxon>Basidiomycota</taxon>
        <taxon>Agaricomycotina</taxon>
        <taxon>Agaricomycetes</taxon>
        <taxon>Agaricomycetidae</taxon>
        <taxon>Agaricales</taxon>
        <taxon>Agaricineae</taxon>
        <taxon>Psathyrellaceae</taxon>
        <taxon>Ephemerocybe</taxon>
    </lineage>
</organism>
<dbReference type="Gene3D" id="3.60.10.10">
    <property type="entry name" value="Endonuclease/exonuclease/phosphatase"/>
    <property type="match status" value="1"/>
</dbReference>
<evidence type="ECO:0000313" key="3">
    <source>
        <dbReference type="Proteomes" id="UP000521943"/>
    </source>
</evidence>
<dbReference type="OrthoDB" id="416119at2759"/>
<evidence type="ECO:0000256" key="1">
    <source>
        <dbReference type="SAM" id="MobiDB-lite"/>
    </source>
</evidence>
<evidence type="ECO:0008006" key="4">
    <source>
        <dbReference type="Google" id="ProtNLM"/>
    </source>
</evidence>
<name>A0A8H6HRU8_9AGAR</name>